<evidence type="ECO:0000259" key="6">
    <source>
        <dbReference type="Pfam" id="PF05922"/>
    </source>
</evidence>
<evidence type="ECO:0000256" key="1">
    <source>
        <dbReference type="ARBA" id="ARBA00011073"/>
    </source>
</evidence>
<dbReference type="EMBL" id="JACMSC010000011">
    <property type="protein sequence ID" value="KAG6501375.1"/>
    <property type="molecule type" value="Genomic_DNA"/>
</dbReference>
<evidence type="ECO:0000256" key="2">
    <source>
        <dbReference type="ARBA" id="ARBA00022729"/>
    </source>
</evidence>
<dbReference type="GO" id="GO:0004252">
    <property type="term" value="F:serine-type endopeptidase activity"/>
    <property type="evidence" value="ECO:0007669"/>
    <property type="project" value="InterPro"/>
</dbReference>
<feature type="domain" description="Peptidase S8/S53" evidence="5">
    <location>
        <begin position="115"/>
        <end position="194"/>
    </location>
</feature>
<evidence type="ECO:0008006" key="9">
    <source>
        <dbReference type="Google" id="ProtNLM"/>
    </source>
</evidence>
<dbReference type="Gene3D" id="3.50.30.30">
    <property type="match status" value="1"/>
</dbReference>
<name>A0A8J5G6C1_ZINOF</name>
<dbReference type="Gene3D" id="3.40.50.200">
    <property type="entry name" value="Peptidase S8/S53 domain"/>
    <property type="match status" value="1"/>
</dbReference>
<sequence length="304" mass="32229">MANSCRRLSLLLLLGALVIVSTITTAFVDDVATSIIHMDSAAMPTAFSDCQSYHATLAAAVSRSSTVGDRILYVYEHAVHGFSPRLKRSRGFLACHVDAWGLLANNPNLTLLDPTPRDDDSHGTHTSSTAGGSRSDEAAFFGYDPGEATGMAPCAHLAVYKAMWSSFAGSSSSDIIVAVDKAIINGVDVLSLSLRFDDLALIVDRTFAATVTLGDDTIVLGQSLYPGCSAFINRQLPLVFLDQCDNTTLLENNRHNIMISSAAVGKISTVVGKISAVIELSSNEFSSIETADVGFLSESSSKRA</sequence>
<dbReference type="InterPro" id="IPR010259">
    <property type="entry name" value="S8pro/Inhibitor_I9"/>
</dbReference>
<dbReference type="InterPro" id="IPR036852">
    <property type="entry name" value="Peptidase_S8/S53_dom_sf"/>
</dbReference>
<dbReference type="GO" id="GO:0006508">
    <property type="term" value="P:proteolysis"/>
    <property type="evidence" value="ECO:0007669"/>
    <property type="project" value="InterPro"/>
</dbReference>
<feature type="domain" description="Inhibitor I9" evidence="6">
    <location>
        <begin position="35"/>
        <end position="88"/>
    </location>
</feature>
<keyword evidence="8" id="KW-1185">Reference proteome</keyword>
<reference evidence="7 8" key="1">
    <citation type="submission" date="2020-08" db="EMBL/GenBank/DDBJ databases">
        <title>Plant Genome Project.</title>
        <authorList>
            <person name="Zhang R.-G."/>
        </authorList>
    </citation>
    <scope>NUCLEOTIDE SEQUENCE [LARGE SCALE GENOMIC DNA]</scope>
    <source>
        <tissue evidence="7">Rhizome</tissue>
    </source>
</reference>
<evidence type="ECO:0000256" key="4">
    <source>
        <dbReference type="SAM" id="SignalP"/>
    </source>
</evidence>
<proteinExistence type="inferred from homology"/>
<evidence type="ECO:0000259" key="5">
    <source>
        <dbReference type="Pfam" id="PF00082"/>
    </source>
</evidence>
<evidence type="ECO:0000313" key="8">
    <source>
        <dbReference type="Proteomes" id="UP000734854"/>
    </source>
</evidence>
<keyword evidence="2 4" id="KW-0732">Signal</keyword>
<dbReference type="Proteomes" id="UP000734854">
    <property type="component" value="Unassembled WGS sequence"/>
</dbReference>
<evidence type="ECO:0000256" key="3">
    <source>
        <dbReference type="SAM" id="MobiDB-lite"/>
    </source>
</evidence>
<dbReference type="InterPro" id="IPR000209">
    <property type="entry name" value="Peptidase_S8/S53_dom"/>
</dbReference>
<accession>A0A8J5G6C1</accession>
<comment type="similarity">
    <text evidence="1">Belongs to the peptidase S8 family.</text>
</comment>
<dbReference type="SUPFAM" id="SSF52743">
    <property type="entry name" value="Subtilisin-like"/>
    <property type="match status" value="1"/>
</dbReference>
<dbReference type="PANTHER" id="PTHR10795">
    <property type="entry name" value="PROPROTEIN CONVERTASE SUBTILISIN/KEXIN"/>
    <property type="match status" value="1"/>
</dbReference>
<evidence type="ECO:0000313" key="7">
    <source>
        <dbReference type="EMBL" id="KAG6501375.1"/>
    </source>
</evidence>
<dbReference type="InterPro" id="IPR045051">
    <property type="entry name" value="SBT"/>
</dbReference>
<dbReference type="AlphaFoldDB" id="A0A8J5G6C1"/>
<organism evidence="7 8">
    <name type="scientific">Zingiber officinale</name>
    <name type="common">Ginger</name>
    <name type="synonym">Amomum zingiber</name>
    <dbReference type="NCBI Taxonomy" id="94328"/>
    <lineage>
        <taxon>Eukaryota</taxon>
        <taxon>Viridiplantae</taxon>
        <taxon>Streptophyta</taxon>
        <taxon>Embryophyta</taxon>
        <taxon>Tracheophyta</taxon>
        <taxon>Spermatophyta</taxon>
        <taxon>Magnoliopsida</taxon>
        <taxon>Liliopsida</taxon>
        <taxon>Zingiberales</taxon>
        <taxon>Zingiberaceae</taxon>
        <taxon>Zingiber</taxon>
    </lineage>
</organism>
<protein>
    <recommendedName>
        <fullName evidence="9">Membrane-associated protein</fullName>
    </recommendedName>
</protein>
<feature type="chain" id="PRO_5035156769" description="Membrane-associated protein" evidence="4">
    <location>
        <begin position="27"/>
        <end position="304"/>
    </location>
</feature>
<gene>
    <name evidence="7" type="ORF">ZIOFF_041254</name>
</gene>
<feature type="signal peptide" evidence="4">
    <location>
        <begin position="1"/>
        <end position="26"/>
    </location>
</feature>
<dbReference type="Pfam" id="PF00082">
    <property type="entry name" value="Peptidase_S8"/>
    <property type="match status" value="1"/>
</dbReference>
<dbReference type="Pfam" id="PF05922">
    <property type="entry name" value="Inhibitor_I9"/>
    <property type="match status" value="1"/>
</dbReference>
<comment type="caution">
    <text evidence="7">The sequence shown here is derived from an EMBL/GenBank/DDBJ whole genome shotgun (WGS) entry which is preliminary data.</text>
</comment>
<feature type="region of interest" description="Disordered" evidence="3">
    <location>
        <begin position="113"/>
        <end position="133"/>
    </location>
</feature>